<dbReference type="CDD" id="cd14817">
    <property type="entry name" value="D-Ala-D-Ala_dipeptidase_VanX"/>
    <property type="match status" value="1"/>
</dbReference>
<feature type="binding site" evidence="9">
    <location>
        <position position="123"/>
    </location>
    <ligand>
        <name>Zn(2+)</name>
        <dbReference type="ChEBI" id="CHEBI:29105"/>
        <note>catalytic</note>
    </ligand>
</feature>
<evidence type="ECO:0000256" key="7">
    <source>
        <dbReference type="ARBA" id="ARBA00023049"/>
    </source>
</evidence>
<dbReference type="InterPro" id="IPR000755">
    <property type="entry name" value="A_A_dipeptidase"/>
</dbReference>
<evidence type="ECO:0000256" key="3">
    <source>
        <dbReference type="ARBA" id="ARBA00022723"/>
    </source>
</evidence>
<organism evidence="11 12">
    <name type="scientific">Azorhizobium oxalatiphilum</name>
    <dbReference type="NCBI Taxonomy" id="980631"/>
    <lineage>
        <taxon>Bacteria</taxon>
        <taxon>Pseudomonadati</taxon>
        <taxon>Pseudomonadota</taxon>
        <taxon>Alphaproteobacteria</taxon>
        <taxon>Hyphomicrobiales</taxon>
        <taxon>Xanthobacteraceae</taxon>
        <taxon>Azorhizobium</taxon>
    </lineage>
</organism>
<evidence type="ECO:0000256" key="2">
    <source>
        <dbReference type="ARBA" id="ARBA00022670"/>
    </source>
</evidence>
<keyword evidence="2 9" id="KW-0645">Protease</keyword>
<comment type="function">
    <text evidence="9 10">Catalyzes hydrolysis of the D-alanyl-D-alanine dipeptide.</text>
</comment>
<comment type="similarity">
    <text evidence="9 10">Belongs to the peptidase M15D family.</text>
</comment>
<name>A0A917CEZ1_9HYPH</name>
<dbReference type="EMBL" id="BMCT01000011">
    <property type="protein sequence ID" value="GGF86843.1"/>
    <property type="molecule type" value="Genomic_DNA"/>
</dbReference>
<evidence type="ECO:0000256" key="6">
    <source>
        <dbReference type="ARBA" id="ARBA00022997"/>
    </source>
</evidence>
<dbReference type="EC" id="3.4.13.22" evidence="9 10"/>
<dbReference type="InterPro" id="IPR009045">
    <property type="entry name" value="Zn_M74/Hedgehog-like"/>
</dbReference>
<evidence type="ECO:0000313" key="12">
    <source>
        <dbReference type="Proteomes" id="UP000606044"/>
    </source>
</evidence>
<evidence type="ECO:0000313" key="11">
    <source>
        <dbReference type="EMBL" id="GGF86843.1"/>
    </source>
</evidence>
<dbReference type="GO" id="GO:0071555">
    <property type="term" value="P:cell wall organization"/>
    <property type="evidence" value="ECO:0007669"/>
    <property type="project" value="UniProtKB-KW"/>
</dbReference>
<evidence type="ECO:0000256" key="1">
    <source>
        <dbReference type="ARBA" id="ARBA00001362"/>
    </source>
</evidence>
<keyword evidence="4 9" id="KW-0378">Hydrolase</keyword>
<dbReference type="GO" id="GO:0006508">
    <property type="term" value="P:proteolysis"/>
    <property type="evidence" value="ECO:0007669"/>
    <property type="project" value="UniProtKB-KW"/>
</dbReference>
<reference evidence="11" key="2">
    <citation type="submission" date="2020-09" db="EMBL/GenBank/DDBJ databases">
        <authorList>
            <person name="Sun Q."/>
            <person name="Sedlacek I."/>
        </authorList>
    </citation>
    <scope>NUCLEOTIDE SEQUENCE</scope>
    <source>
        <strain evidence="11">CCM 7897</strain>
    </source>
</reference>
<evidence type="ECO:0000256" key="5">
    <source>
        <dbReference type="ARBA" id="ARBA00022833"/>
    </source>
</evidence>
<dbReference type="GO" id="GO:0008270">
    <property type="term" value="F:zinc ion binding"/>
    <property type="evidence" value="ECO:0007669"/>
    <property type="project" value="UniProtKB-UniRule"/>
</dbReference>
<keyword evidence="5 9" id="KW-0862">Zinc</keyword>
<keyword evidence="7 9" id="KW-0482">Metalloprotease</keyword>
<dbReference type="Pfam" id="PF01427">
    <property type="entry name" value="Peptidase_M15"/>
    <property type="match status" value="1"/>
</dbReference>
<dbReference type="HAMAP" id="MF_01924">
    <property type="entry name" value="A_A_dipeptidase"/>
    <property type="match status" value="1"/>
</dbReference>
<evidence type="ECO:0000256" key="4">
    <source>
        <dbReference type="ARBA" id="ARBA00022801"/>
    </source>
</evidence>
<dbReference type="Gene3D" id="3.30.1380.10">
    <property type="match status" value="1"/>
</dbReference>
<dbReference type="PANTHER" id="PTHR43126">
    <property type="entry name" value="D-ALANYL-D-ALANINE DIPEPTIDASE"/>
    <property type="match status" value="1"/>
</dbReference>
<keyword evidence="8 10" id="KW-0961">Cell wall biogenesis/degradation</keyword>
<feature type="binding site" evidence="9">
    <location>
        <position position="116"/>
    </location>
    <ligand>
        <name>Zn(2+)</name>
        <dbReference type="ChEBI" id="CHEBI:29105"/>
        <note>catalytic</note>
    </ligand>
</feature>
<accession>A0A917CEZ1</accession>
<dbReference type="PANTHER" id="PTHR43126:SF1">
    <property type="entry name" value="D-ALANYL-D-ALANINE DIPEPTIDASE"/>
    <property type="match status" value="1"/>
</dbReference>
<feature type="site" description="Transition state stabilizer" evidence="9">
    <location>
        <position position="71"/>
    </location>
</feature>
<evidence type="ECO:0000256" key="9">
    <source>
        <dbReference type="HAMAP-Rule" id="MF_01924"/>
    </source>
</evidence>
<protein>
    <recommendedName>
        <fullName evidence="9 10">D-alanyl-D-alanine dipeptidase</fullName>
        <shortName evidence="9 10">D-Ala-D-Ala dipeptidase</shortName>
        <ecNumber evidence="9 10">3.4.13.22</ecNumber>
    </recommendedName>
</protein>
<dbReference type="AlphaFoldDB" id="A0A917CEZ1"/>
<reference evidence="11" key="1">
    <citation type="journal article" date="2014" name="Int. J. Syst. Evol. Microbiol.">
        <title>Complete genome sequence of Corynebacterium casei LMG S-19264T (=DSM 44701T), isolated from a smear-ripened cheese.</title>
        <authorList>
            <consortium name="US DOE Joint Genome Institute (JGI-PGF)"/>
            <person name="Walter F."/>
            <person name="Albersmeier A."/>
            <person name="Kalinowski J."/>
            <person name="Ruckert C."/>
        </authorList>
    </citation>
    <scope>NUCLEOTIDE SEQUENCE</scope>
    <source>
        <strain evidence="11">CCM 7897</strain>
    </source>
</reference>
<evidence type="ECO:0000256" key="10">
    <source>
        <dbReference type="PIRNR" id="PIRNR026671"/>
    </source>
</evidence>
<sequence length="202" mass="22454">MPPLFLDVPELVPDAIVDLRYAGSNNFVGTRVDGYEANRALLTRPAVEAVARVAADVKRDGLILKLLDCYRPARAVAHFGRWAADGADVATKAAYYPDYHKPELFELGYIAGRSSHSRGSTLDLTLVHRSDGTDLDMGTPFDLFSTLSWPASVEVSEAQQANRRRLAAAMEAAGFDPFFMEWWHFTLKGEPFPDSYFDVPIR</sequence>
<dbReference type="GO" id="GO:0008237">
    <property type="term" value="F:metallopeptidase activity"/>
    <property type="evidence" value="ECO:0007669"/>
    <property type="project" value="UniProtKB-KW"/>
</dbReference>
<keyword evidence="6 9" id="KW-0224">Dipeptidase</keyword>
<keyword evidence="12" id="KW-1185">Reference proteome</keyword>
<gene>
    <name evidence="11" type="primary">pcgL</name>
    <name evidence="9" type="synonym">ddpX</name>
    <name evidence="11" type="ORF">GCM10007301_53450</name>
</gene>
<feature type="binding site" evidence="9">
    <location>
        <position position="184"/>
    </location>
    <ligand>
        <name>Zn(2+)</name>
        <dbReference type="ChEBI" id="CHEBI:29105"/>
        <note>catalytic</note>
    </ligand>
</feature>
<dbReference type="Proteomes" id="UP000606044">
    <property type="component" value="Unassembled WGS sequence"/>
</dbReference>
<evidence type="ECO:0000256" key="8">
    <source>
        <dbReference type="ARBA" id="ARBA00023316"/>
    </source>
</evidence>
<dbReference type="SUPFAM" id="SSF55166">
    <property type="entry name" value="Hedgehog/DD-peptidase"/>
    <property type="match status" value="1"/>
</dbReference>
<feature type="active site" description="Proton donor/acceptor" evidence="9">
    <location>
        <position position="181"/>
    </location>
</feature>
<dbReference type="PIRSF" id="PIRSF026671">
    <property type="entry name" value="AA_dipeptidase"/>
    <property type="match status" value="1"/>
</dbReference>
<comment type="cofactor">
    <cofactor evidence="9">
        <name>Zn(2+)</name>
        <dbReference type="ChEBI" id="CHEBI:29105"/>
    </cofactor>
    <text evidence="9">Binds 1 zinc ion per subunit.</text>
</comment>
<comment type="catalytic activity">
    <reaction evidence="1 9 10">
        <text>D-alanyl-D-alanine + H2O = 2 D-alanine</text>
        <dbReference type="Rhea" id="RHEA:20661"/>
        <dbReference type="ChEBI" id="CHEBI:15377"/>
        <dbReference type="ChEBI" id="CHEBI:57416"/>
        <dbReference type="ChEBI" id="CHEBI:57822"/>
        <dbReference type="EC" id="3.4.13.22"/>
    </reaction>
</comment>
<proteinExistence type="inferred from homology"/>
<keyword evidence="3 9" id="KW-0479">Metal-binding</keyword>
<dbReference type="GO" id="GO:0160237">
    <property type="term" value="F:D-Ala-D-Ala dipeptidase activity"/>
    <property type="evidence" value="ECO:0007669"/>
    <property type="project" value="UniProtKB-EC"/>
</dbReference>
<comment type="caution">
    <text evidence="11">The sequence shown here is derived from an EMBL/GenBank/DDBJ whole genome shotgun (WGS) entry which is preliminary data.</text>
</comment>